<dbReference type="Pfam" id="PF22818">
    <property type="entry name" value="ApeI-like"/>
    <property type="match status" value="1"/>
</dbReference>
<evidence type="ECO:0000259" key="1">
    <source>
        <dbReference type="Pfam" id="PF22818"/>
    </source>
</evidence>
<dbReference type="InterPro" id="IPR029069">
    <property type="entry name" value="HotDog_dom_sf"/>
</dbReference>
<name>A0A1Q9LIX4_9PSEU</name>
<dbReference type="Gene3D" id="3.10.129.10">
    <property type="entry name" value="Hotdog Thioesterase"/>
    <property type="match status" value="1"/>
</dbReference>
<accession>A0A1Q9LIX4</accession>
<gene>
    <name evidence="2" type="ORF">BJP25_24180</name>
</gene>
<reference evidence="2 3" key="1">
    <citation type="submission" date="2016-10" db="EMBL/GenBank/DDBJ databases">
        <title>The Draft Genome Sequence of Actinokineospora bangkokensis 44EHWT reveals the biosynthetic pathway of antifungal compounds Thailandins with unusual extender unit butylmalonyl-CoA.</title>
        <authorList>
            <person name="Greule A."/>
            <person name="Intra B."/>
            <person name="Flemming S."/>
            <person name="Rommel M.G."/>
            <person name="Panbangred W."/>
            <person name="Bechthold A."/>
        </authorList>
    </citation>
    <scope>NUCLEOTIDE SEQUENCE [LARGE SCALE GENOMIC DNA]</scope>
    <source>
        <strain evidence="2 3">44EHW</strain>
    </source>
</reference>
<dbReference type="InterPro" id="IPR054545">
    <property type="entry name" value="ApeI-like"/>
</dbReference>
<proteinExistence type="predicted"/>
<dbReference type="SUPFAM" id="SSF54637">
    <property type="entry name" value="Thioesterase/thiol ester dehydrase-isomerase"/>
    <property type="match status" value="1"/>
</dbReference>
<comment type="caution">
    <text evidence="2">The sequence shown here is derived from an EMBL/GenBank/DDBJ whole genome shotgun (WGS) entry which is preliminary data.</text>
</comment>
<dbReference type="OrthoDB" id="9787658at2"/>
<dbReference type="EMBL" id="MKQR01000018">
    <property type="protein sequence ID" value="OLR91929.1"/>
    <property type="molecule type" value="Genomic_DNA"/>
</dbReference>
<dbReference type="AlphaFoldDB" id="A0A1Q9LIX4"/>
<dbReference type="STRING" id="1193682.BJP25_24180"/>
<dbReference type="RefSeq" id="WP_075976335.1">
    <property type="nucleotide sequence ID" value="NZ_MKQR01000018.1"/>
</dbReference>
<organism evidence="2 3">
    <name type="scientific">Actinokineospora bangkokensis</name>
    <dbReference type="NCBI Taxonomy" id="1193682"/>
    <lineage>
        <taxon>Bacteria</taxon>
        <taxon>Bacillati</taxon>
        <taxon>Actinomycetota</taxon>
        <taxon>Actinomycetes</taxon>
        <taxon>Pseudonocardiales</taxon>
        <taxon>Pseudonocardiaceae</taxon>
        <taxon>Actinokineospora</taxon>
    </lineage>
</organism>
<sequence length="114" mass="11925">MSTTAPPGLVVPLTADPADPVFTGHYPGFPILPGLFLVQHVHRAATAHPAVAGLRLVELERVRFRRPVYPGDTAEAALVFEAAGGGDLVCTAEVAVRGQRVAGIRLRYGNGGTT</sequence>
<feature type="domain" description="ApeI dehydratase-like" evidence="1">
    <location>
        <begin position="12"/>
        <end position="81"/>
    </location>
</feature>
<dbReference type="Proteomes" id="UP000186040">
    <property type="component" value="Unassembled WGS sequence"/>
</dbReference>
<evidence type="ECO:0000313" key="2">
    <source>
        <dbReference type="EMBL" id="OLR91929.1"/>
    </source>
</evidence>
<keyword evidence="3" id="KW-1185">Reference proteome</keyword>
<evidence type="ECO:0000313" key="3">
    <source>
        <dbReference type="Proteomes" id="UP000186040"/>
    </source>
</evidence>
<protein>
    <recommendedName>
        <fullName evidence="1">ApeI dehydratase-like domain-containing protein</fullName>
    </recommendedName>
</protein>